<organism evidence="1 2">
    <name type="scientific">Trichobilharzia regenti</name>
    <name type="common">Nasal bird schistosome</name>
    <dbReference type="NCBI Taxonomy" id="157069"/>
    <lineage>
        <taxon>Eukaryota</taxon>
        <taxon>Metazoa</taxon>
        <taxon>Spiralia</taxon>
        <taxon>Lophotrochozoa</taxon>
        <taxon>Platyhelminthes</taxon>
        <taxon>Trematoda</taxon>
        <taxon>Digenea</taxon>
        <taxon>Strigeidida</taxon>
        <taxon>Schistosomatoidea</taxon>
        <taxon>Schistosomatidae</taxon>
        <taxon>Trichobilharzia</taxon>
    </lineage>
</organism>
<evidence type="ECO:0000313" key="2">
    <source>
        <dbReference type="WBParaSite" id="TREG1_74280.1"/>
    </source>
</evidence>
<keyword evidence="1" id="KW-1185">Reference proteome</keyword>
<sequence length="128" mass="15192">MAYNDDENVVCKCLCFYLIDKTNKDNAQAKKLTMEEEKFLIQKAKALSNFLFLKDDIYAIETVKFYDKKAIMQRQPLQQDTEYSMNQIFPEELQLNSQTIQAYIENYKKQLNRYALLTVLNKIIEPIE</sequence>
<dbReference type="Proteomes" id="UP000050795">
    <property type="component" value="Unassembled WGS sequence"/>
</dbReference>
<name>A0AA85K314_TRIRE</name>
<dbReference type="AlphaFoldDB" id="A0AA85K314"/>
<evidence type="ECO:0000313" key="1">
    <source>
        <dbReference type="Proteomes" id="UP000050795"/>
    </source>
</evidence>
<reference evidence="2" key="2">
    <citation type="submission" date="2023-11" db="UniProtKB">
        <authorList>
            <consortium name="WormBaseParasite"/>
        </authorList>
    </citation>
    <scope>IDENTIFICATION</scope>
</reference>
<protein>
    <submittedName>
        <fullName evidence="2">Uncharacterized protein</fullName>
    </submittedName>
</protein>
<accession>A0AA85K314</accession>
<proteinExistence type="predicted"/>
<reference evidence="1" key="1">
    <citation type="submission" date="2022-06" db="EMBL/GenBank/DDBJ databases">
        <authorList>
            <person name="Berger JAMES D."/>
            <person name="Berger JAMES D."/>
        </authorList>
    </citation>
    <scope>NUCLEOTIDE SEQUENCE [LARGE SCALE GENOMIC DNA]</scope>
</reference>
<dbReference type="WBParaSite" id="TREG1_74280.1">
    <property type="protein sequence ID" value="TREG1_74280.1"/>
    <property type="gene ID" value="TREG1_74280"/>
</dbReference>